<accession>A0A6M0Q613</accession>
<evidence type="ECO:0000259" key="4">
    <source>
        <dbReference type="PROSITE" id="PS50977"/>
    </source>
</evidence>
<gene>
    <name evidence="5" type="ORF">G4D63_04205</name>
</gene>
<dbReference type="InterPro" id="IPR001647">
    <property type="entry name" value="HTH_TetR"/>
</dbReference>
<dbReference type="SUPFAM" id="SSF46689">
    <property type="entry name" value="Homeodomain-like"/>
    <property type="match status" value="1"/>
</dbReference>
<evidence type="ECO:0000256" key="1">
    <source>
        <dbReference type="ARBA" id="ARBA00022491"/>
    </source>
</evidence>
<dbReference type="InterPro" id="IPR009057">
    <property type="entry name" value="Homeodomain-like_sf"/>
</dbReference>
<comment type="caution">
    <text evidence="5">The sequence shown here is derived from an EMBL/GenBank/DDBJ whole genome shotgun (WGS) entry which is preliminary data.</text>
</comment>
<protein>
    <submittedName>
        <fullName evidence="5">TetR/AcrR family transcriptional regulator</fullName>
    </submittedName>
</protein>
<sequence length="189" mass="21978">MSAKIDRRKKYTQMVLKDSLIQLLKNKPISSMTIKEICEMADINRSTFYSHYASQYDLLHSIEEELIQDMIATLSQYSFSKEEDTLLMTEKILEYIAKKHELCQVLLSENSDIHFQKKGMLIMKEHIYKNWMPNSQLDQGSLDYLSLFVVSGSIHVIKNWLDKGMDKTPRELAETLTNFTSKGLSDIVK</sequence>
<name>A0A6M0Q613_9BACI</name>
<evidence type="ECO:0000256" key="2">
    <source>
        <dbReference type="ARBA" id="ARBA00023125"/>
    </source>
</evidence>
<dbReference type="GO" id="GO:0003677">
    <property type="term" value="F:DNA binding"/>
    <property type="evidence" value="ECO:0007669"/>
    <property type="project" value="UniProtKB-UniRule"/>
</dbReference>
<reference evidence="5 6" key="1">
    <citation type="submission" date="2020-02" db="EMBL/GenBank/DDBJ databases">
        <title>Bacillus aquiflavi sp. nov., isolated from yellow water of strong flavor Chinese baijiu in Yibin region of China.</title>
        <authorList>
            <person name="Xie J."/>
        </authorList>
    </citation>
    <scope>NUCLEOTIDE SEQUENCE [LARGE SCALE GENOMIC DNA]</scope>
    <source>
        <strain evidence="5 6">SA4</strain>
    </source>
</reference>
<dbReference type="RefSeq" id="WP_163177987.1">
    <property type="nucleotide sequence ID" value="NZ_JAAIWM010000001.1"/>
</dbReference>
<dbReference type="PROSITE" id="PS50977">
    <property type="entry name" value="HTH_TETR_2"/>
    <property type="match status" value="1"/>
</dbReference>
<keyword evidence="2 3" id="KW-0238">DNA-binding</keyword>
<dbReference type="Proteomes" id="UP000481043">
    <property type="component" value="Unassembled WGS sequence"/>
</dbReference>
<dbReference type="AlphaFoldDB" id="A0A6M0Q613"/>
<dbReference type="Pfam" id="PF14278">
    <property type="entry name" value="TetR_C_8"/>
    <property type="match status" value="1"/>
</dbReference>
<feature type="domain" description="HTH tetR-type" evidence="4">
    <location>
        <begin position="10"/>
        <end position="70"/>
    </location>
</feature>
<proteinExistence type="predicted"/>
<evidence type="ECO:0000256" key="3">
    <source>
        <dbReference type="PROSITE-ProRule" id="PRU00335"/>
    </source>
</evidence>
<dbReference type="EMBL" id="JAAIWM010000001">
    <property type="protein sequence ID" value="NEY70940.1"/>
    <property type="molecule type" value="Genomic_DNA"/>
</dbReference>
<dbReference type="PANTHER" id="PTHR43479:SF7">
    <property type="entry name" value="TETR-FAMILY TRANSCRIPTIONAL REGULATOR"/>
    <property type="match status" value="1"/>
</dbReference>
<feature type="DNA-binding region" description="H-T-H motif" evidence="3">
    <location>
        <begin position="33"/>
        <end position="52"/>
    </location>
</feature>
<evidence type="ECO:0000313" key="6">
    <source>
        <dbReference type="Proteomes" id="UP000481043"/>
    </source>
</evidence>
<dbReference type="Gene3D" id="1.10.357.10">
    <property type="entry name" value="Tetracycline Repressor, domain 2"/>
    <property type="match status" value="1"/>
</dbReference>
<dbReference type="InterPro" id="IPR039532">
    <property type="entry name" value="TetR_C_Firmicutes"/>
</dbReference>
<dbReference type="InterPro" id="IPR050624">
    <property type="entry name" value="HTH-type_Tx_Regulator"/>
</dbReference>
<evidence type="ECO:0000313" key="5">
    <source>
        <dbReference type="EMBL" id="NEY70940.1"/>
    </source>
</evidence>
<organism evidence="5 6">
    <name type="scientific">Bacillus mesophilus</name>
    <dbReference type="NCBI Taxonomy" id="1808955"/>
    <lineage>
        <taxon>Bacteria</taxon>
        <taxon>Bacillati</taxon>
        <taxon>Bacillota</taxon>
        <taxon>Bacilli</taxon>
        <taxon>Bacillales</taxon>
        <taxon>Bacillaceae</taxon>
        <taxon>Bacillus</taxon>
    </lineage>
</organism>
<keyword evidence="1" id="KW-0678">Repressor</keyword>
<dbReference type="PANTHER" id="PTHR43479">
    <property type="entry name" value="ACREF/ENVCD OPERON REPRESSOR-RELATED"/>
    <property type="match status" value="1"/>
</dbReference>
<keyword evidence="6" id="KW-1185">Reference proteome</keyword>